<protein>
    <submittedName>
        <fullName evidence="1">Uncharacterized protein</fullName>
    </submittedName>
</protein>
<evidence type="ECO:0000313" key="1">
    <source>
        <dbReference type="EMBL" id="KKK83375.1"/>
    </source>
</evidence>
<sequence length="142" mass="16888">MTAKKKAWEWCSKYIRLRDAIEYQKKHPDVELGWVKCCTCPRIIHIWENADAGHFISKSQGGISGVYFDERNINTQCKTCNGFNQGQYHEYELFMKDKYGQDTIDLLKWLHTHQSYKYKIVGIGLMYKQMFEELKCTNENMK</sequence>
<comment type="caution">
    <text evidence="1">The sequence shown here is derived from an EMBL/GenBank/DDBJ whole genome shotgun (WGS) entry which is preliminary data.</text>
</comment>
<dbReference type="InterPro" id="IPR008713">
    <property type="entry name" value="Phage_lambda_NinG"/>
</dbReference>
<dbReference type="EMBL" id="LAZR01052251">
    <property type="protein sequence ID" value="KKK83375.1"/>
    <property type="molecule type" value="Genomic_DNA"/>
</dbReference>
<reference evidence="1" key="1">
    <citation type="journal article" date="2015" name="Nature">
        <title>Complex archaea that bridge the gap between prokaryotes and eukaryotes.</title>
        <authorList>
            <person name="Spang A."/>
            <person name="Saw J.H."/>
            <person name="Jorgensen S.L."/>
            <person name="Zaremba-Niedzwiedzka K."/>
            <person name="Martijn J."/>
            <person name="Lind A.E."/>
            <person name="van Eijk R."/>
            <person name="Schleper C."/>
            <person name="Guy L."/>
            <person name="Ettema T.J."/>
        </authorList>
    </citation>
    <scope>NUCLEOTIDE SEQUENCE</scope>
</reference>
<dbReference type="AlphaFoldDB" id="A0A0F8ZBX4"/>
<proteinExistence type="predicted"/>
<dbReference type="Pfam" id="PF05766">
    <property type="entry name" value="NinG"/>
    <property type="match status" value="1"/>
</dbReference>
<organism evidence="1">
    <name type="scientific">marine sediment metagenome</name>
    <dbReference type="NCBI Taxonomy" id="412755"/>
    <lineage>
        <taxon>unclassified sequences</taxon>
        <taxon>metagenomes</taxon>
        <taxon>ecological metagenomes</taxon>
    </lineage>
</organism>
<name>A0A0F8ZBX4_9ZZZZ</name>
<accession>A0A0F8ZBX4</accession>
<gene>
    <name evidence="1" type="ORF">LCGC14_2794010</name>
</gene>